<gene>
    <name evidence="2" type="ORF">N868_17385</name>
</gene>
<evidence type="ECO:0000313" key="3">
    <source>
        <dbReference type="Proteomes" id="UP000029839"/>
    </source>
</evidence>
<evidence type="ECO:0000256" key="1">
    <source>
        <dbReference type="SAM" id="MobiDB-lite"/>
    </source>
</evidence>
<name>A0A0A0BPW0_9CELL</name>
<dbReference type="AlphaFoldDB" id="A0A0A0BPW0"/>
<reference evidence="2 3" key="1">
    <citation type="submission" date="2013-08" db="EMBL/GenBank/DDBJ databases">
        <title>Genome sequencing of Cellulomonas carbonis T26.</title>
        <authorList>
            <person name="Chen F."/>
            <person name="Li Y."/>
            <person name="Wang G."/>
        </authorList>
    </citation>
    <scope>NUCLEOTIDE SEQUENCE [LARGE SCALE GENOMIC DNA]</scope>
    <source>
        <strain evidence="2 3">T26</strain>
    </source>
</reference>
<comment type="caution">
    <text evidence="2">The sequence shown here is derived from an EMBL/GenBank/DDBJ whole genome shotgun (WGS) entry which is preliminary data.</text>
</comment>
<organism evidence="2 3">
    <name type="scientific">Cellulomonas carbonis T26</name>
    <dbReference type="NCBI Taxonomy" id="947969"/>
    <lineage>
        <taxon>Bacteria</taxon>
        <taxon>Bacillati</taxon>
        <taxon>Actinomycetota</taxon>
        <taxon>Actinomycetes</taxon>
        <taxon>Micrococcales</taxon>
        <taxon>Cellulomonadaceae</taxon>
        <taxon>Cellulomonas</taxon>
    </lineage>
</organism>
<reference evidence="2 3" key="2">
    <citation type="journal article" date="2015" name="Stand. Genomic Sci.">
        <title>Draft genome sequence of Cellulomonas carbonis T26(T) and comparative analysis of six Cellulomonas genomes.</title>
        <authorList>
            <person name="Zhuang W."/>
            <person name="Zhang S."/>
            <person name="Xia X."/>
            <person name="Wang G."/>
        </authorList>
    </citation>
    <scope>NUCLEOTIDE SEQUENCE [LARGE SCALE GENOMIC DNA]</scope>
    <source>
        <strain evidence="2 3">T26</strain>
    </source>
</reference>
<sequence length="73" mass="7271">MVAPAAGGEPQGTRSWQPAAPSSADTWRQTWGLPPAPPAGRPAENAEGGAGAGDDEPAVGPREPGRDDKGGAR</sequence>
<accession>A0A0A0BPW0</accession>
<evidence type="ECO:0000313" key="2">
    <source>
        <dbReference type="EMBL" id="KGM09986.1"/>
    </source>
</evidence>
<dbReference type="EMBL" id="AXCY01000068">
    <property type="protein sequence ID" value="KGM09986.1"/>
    <property type="molecule type" value="Genomic_DNA"/>
</dbReference>
<proteinExistence type="predicted"/>
<dbReference type="Proteomes" id="UP000029839">
    <property type="component" value="Unassembled WGS sequence"/>
</dbReference>
<keyword evidence="3" id="KW-1185">Reference proteome</keyword>
<feature type="compositionally biased region" description="Basic and acidic residues" evidence="1">
    <location>
        <begin position="63"/>
        <end position="73"/>
    </location>
</feature>
<feature type="region of interest" description="Disordered" evidence="1">
    <location>
        <begin position="1"/>
        <end position="73"/>
    </location>
</feature>
<protein>
    <submittedName>
        <fullName evidence="2">Uncharacterized protein</fullName>
    </submittedName>
</protein>